<gene>
    <name evidence="6" type="ORF">AWZ03_001975</name>
</gene>
<dbReference type="CDD" id="cd05911">
    <property type="entry name" value="Firefly_Luc_like"/>
    <property type="match status" value="1"/>
</dbReference>
<dbReference type="GO" id="GO:0046949">
    <property type="term" value="P:fatty-acyl-CoA biosynthetic process"/>
    <property type="evidence" value="ECO:0007669"/>
    <property type="project" value="TreeGrafter"/>
</dbReference>
<evidence type="ECO:0000256" key="2">
    <source>
        <dbReference type="ARBA" id="ARBA00006432"/>
    </source>
</evidence>
<dbReference type="PROSITE" id="PS00455">
    <property type="entry name" value="AMP_BINDING"/>
    <property type="match status" value="1"/>
</dbReference>
<comment type="caution">
    <text evidence="6">The sequence shown here is derived from an EMBL/GenBank/DDBJ whole genome shotgun (WGS) entry which is preliminary data.</text>
</comment>
<sequence>MDEFFKTHYDPIARIWSGSKSSPMYDFDCSYGRIVHNQLRNNPNHICQICLADGKTATNRDVFNWSVRLAQNFKKRGLRHDDVICISAKNSTYVTPVAVACLFNATPFHAVNPILDPDTLSHVLAITKPSLFFCDAADLEKLKAASAEWSPEFVTLTGKVEGVPYVEEFLAPTNTEMFYQPQPLIFGGEQTMAILCSSGTTGKPKAVCMANYMLSCSNPFLSSEAVIYCGSSLDWYSGLINLMYSVADGCTRIIADKPFSAEYILELVAKYKINIISCAPRHASELVACPQATPERLASVFLVAVGGGWTPTVTLEKLQKLIPRGYVYFGYGTTEFGGVCAGPFNEKLGNTVGKLNAGIKIRIVDEDGKNLGYGKVGEVYVNHGRNWKGYYGNPLETQRIHDSLGWFHSGDLGYFDEENNLYIVDRKKEIYKCLGMQYSPNDIEAVISELPDVVQVCVVGLYDEKYGDAPAAMIVKRPGSSLTADQVKQHVAKRFVVNHKQLHGGVYFTNDLPVTASGKVMRRTVKEQLTQSSVDR</sequence>
<dbReference type="InterPro" id="IPR000873">
    <property type="entry name" value="AMP-dep_synth/lig_dom"/>
</dbReference>
<accession>A0A484BUF9</accession>
<evidence type="ECO:0008006" key="8">
    <source>
        <dbReference type="Google" id="ProtNLM"/>
    </source>
</evidence>
<dbReference type="AlphaFoldDB" id="A0A484BUF9"/>
<dbReference type="InterPro" id="IPR042099">
    <property type="entry name" value="ANL_N_sf"/>
</dbReference>
<dbReference type="Proteomes" id="UP000295192">
    <property type="component" value="Unassembled WGS sequence"/>
</dbReference>
<evidence type="ECO:0000313" key="7">
    <source>
        <dbReference type="Proteomes" id="UP000295192"/>
    </source>
</evidence>
<dbReference type="FunFam" id="3.30.300.30:FF:000007">
    <property type="entry name" value="4-coumarate--CoA ligase 2"/>
    <property type="match status" value="1"/>
</dbReference>
<dbReference type="OrthoDB" id="10253869at2759"/>
<comment type="similarity">
    <text evidence="2">Belongs to the ATP-dependent AMP-binding enzyme family.</text>
</comment>
<dbReference type="InterPro" id="IPR045851">
    <property type="entry name" value="AMP-bd_C_sf"/>
</dbReference>
<organism evidence="6 7">
    <name type="scientific">Drosophila navojoa</name>
    <name type="common">Fruit fly</name>
    <dbReference type="NCBI Taxonomy" id="7232"/>
    <lineage>
        <taxon>Eukaryota</taxon>
        <taxon>Metazoa</taxon>
        <taxon>Ecdysozoa</taxon>
        <taxon>Arthropoda</taxon>
        <taxon>Hexapoda</taxon>
        <taxon>Insecta</taxon>
        <taxon>Pterygota</taxon>
        <taxon>Neoptera</taxon>
        <taxon>Endopterygota</taxon>
        <taxon>Diptera</taxon>
        <taxon>Brachycera</taxon>
        <taxon>Muscomorpha</taxon>
        <taxon>Ephydroidea</taxon>
        <taxon>Drosophilidae</taxon>
        <taxon>Drosophila</taxon>
    </lineage>
</organism>
<evidence type="ECO:0000256" key="3">
    <source>
        <dbReference type="ARBA" id="ARBA00023140"/>
    </source>
</evidence>
<dbReference type="GO" id="GO:0004467">
    <property type="term" value="F:long-chain fatty acid-CoA ligase activity"/>
    <property type="evidence" value="ECO:0007669"/>
    <property type="project" value="TreeGrafter"/>
</dbReference>
<comment type="subcellular location">
    <subcellularLocation>
        <location evidence="1">Peroxisome</location>
    </subcellularLocation>
</comment>
<dbReference type="EMBL" id="LSRL02000008">
    <property type="protein sequence ID" value="TDG51515.1"/>
    <property type="molecule type" value="Genomic_DNA"/>
</dbReference>
<dbReference type="KEGG" id="dnv:108653608"/>
<dbReference type="SUPFAM" id="SSF56801">
    <property type="entry name" value="Acetyl-CoA synthetase-like"/>
    <property type="match status" value="1"/>
</dbReference>
<evidence type="ECO:0000259" key="5">
    <source>
        <dbReference type="Pfam" id="PF13193"/>
    </source>
</evidence>
<dbReference type="InterPro" id="IPR020845">
    <property type="entry name" value="AMP-binding_CS"/>
</dbReference>
<dbReference type="FunFam" id="3.40.50.12780:FF:000025">
    <property type="entry name" value="luciferin 4-monooxygenase"/>
    <property type="match status" value="1"/>
</dbReference>
<evidence type="ECO:0000259" key="4">
    <source>
        <dbReference type="Pfam" id="PF00501"/>
    </source>
</evidence>
<dbReference type="Pfam" id="PF13193">
    <property type="entry name" value="AMP-binding_C"/>
    <property type="match status" value="1"/>
</dbReference>
<name>A0A484BUF9_DRONA</name>
<dbReference type="Gene3D" id="3.30.300.30">
    <property type="match status" value="1"/>
</dbReference>
<dbReference type="GO" id="GO:0005777">
    <property type="term" value="C:peroxisome"/>
    <property type="evidence" value="ECO:0007669"/>
    <property type="project" value="UniProtKB-SubCell"/>
</dbReference>
<reference evidence="6 7" key="1">
    <citation type="journal article" date="2019" name="J. Hered.">
        <title>An Improved Genome Assembly for Drosophila navojoa, the Basal Species in the mojavensis Cluster.</title>
        <authorList>
            <person name="Vanderlinde T."/>
            <person name="Dupim E.G."/>
            <person name="Nazario-Yepiz N.O."/>
            <person name="Carvalho A.B."/>
        </authorList>
    </citation>
    <scope>NUCLEOTIDE SEQUENCE [LARGE SCALE GENOMIC DNA]</scope>
    <source>
        <strain evidence="6">Navoj_Jal97</strain>
        <tissue evidence="6">Whole organism</tissue>
    </source>
</reference>
<dbReference type="Gene3D" id="3.40.50.12780">
    <property type="entry name" value="N-terminal domain of ligase-like"/>
    <property type="match status" value="1"/>
</dbReference>
<dbReference type="STRING" id="7232.A0A484BUF9"/>
<dbReference type="PANTHER" id="PTHR24096">
    <property type="entry name" value="LONG-CHAIN-FATTY-ACID--COA LIGASE"/>
    <property type="match status" value="1"/>
</dbReference>
<dbReference type="OMA" id="PMYDFDC"/>
<dbReference type="Pfam" id="PF00501">
    <property type="entry name" value="AMP-binding"/>
    <property type="match status" value="1"/>
</dbReference>
<proteinExistence type="inferred from homology"/>
<protein>
    <recommendedName>
        <fullName evidence="8">AMP-dependent synthetase/ligase domain-containing protein</fullName>
    </recommendedName>
</protein>
<feature type="domain" description="AMP-binding enzyme C-terminal" evidence="5">
    <location>
        <begin position="443"/>
        <end position="519"/>
    </location>
</feature>
<dbReference type="PANTHER" id="PTHR24096:SF353">
    <property type="entry name" value="GH16244P-RELATED"/>
    <property type="match status" value="1"/>
</dbReference>
<feature type="domain" description="AMP-dependent synthetase/ligase" evidence="4">
    <location>
        <begin position="37"/>
        <end position="391"/>
    </location>
</feature>
<keyword evidence="3" id="KW-0576">Peroxisome</keyword>
<dbReference type="InterPro" id="IPR025110">
    <property type="entry name" value="AMP-bd_C"/>
</dbReference>
<evidence type="ECO:0000313" key="6">
    <source>
        <dbReference type="EMBL" id="TDG51515.1"/>
    </source>
</evidence>
<keyword evidence="7" id="KW-1185">Reference proteome</keyword>
<evidence type="ECO:0000256" key="1">
    <source>
        <dbReference type="ARBA" id="ARBA00004275"/>
    </source>
</evidence>